<dbReference type="PANTHER" id="PTHR22601">
    <property type="entry name" value="ISP4 LIKE PROTEIN"/>
    <property type="match status" value="1"/>
</dbReference>
<dbReference type="STRING" id="3818.A0A444YLG3"/>
<dbReference type="Proteomes" id="UP000289738">
    <property type="component" value="Chromosome B06"/>
</dbReference>
<keyword evidence="4 9" id="KW-0812">Transmembrane</keyword>
<evidence type="ECO:0000256" key="5">
    <source>
        <dbReference type="ARBA" id="ARBA00022856"/>
    </source>
</evidence>
<evidence type="ECO:0000313" key="10">
    <source>
        <dbReference type="EMBL" id="RYR02752.1"/>
    </source>
</evidence>
<keyword evidence="8 9" id="KW-0472">Membrane</keyword>
<dbReference type="InterPro" id="IPR004813">
    <property type="entry name" value="OPT"/>
</dbReference>
<evidence type="ECO:0000256" key="3">
    <source>
        <dbReference type="ARBA" id="ARBA00022448"/>
    </source>
</evidence>
<evidence type="ECO:0008006" key="12">
    <source>
        <dbReference type="Google" id="ProtNLM"/>
    </source>
</evidence>
<keyword evidence="6" id="KW-0653">Protein transport</keyword>
<feature type="transmembrane region" description="Helical" evidence="9">
    <location>
        <begin position="51"/>
        <end position="69"/>
    </location>
</feature>
<evidence type="ECO:0000256" key="8">
    <source>
        <dbReference type="ARBA" id="ARBA00023136"/>
    </source>
</evidence>
<evidence type="ECO:0000256" key="1">
    <source>
        <dbReference type="ARBA" id="ARBA00004141"/>
    </source>
</evidence>
<accession>A0A444YLG3</accession>
<organism evidence="10 11">
    <name type="scientific">Arachis hypogaea</name>
    <name type="common">Peanut</name>
    <dbReference type="NCBI Taxonomy" id="3818"/>
    <lineage>
        <taxon>Eukaryota</taxon>
        <taxon>Viridiplantae</taxon>
        <taxon>Streptophyta</taxon>
        <taxon>Embryophyta</taxon>
        <taxon>Tracheophyta</taxon>
        <taxon>Spermatophyta</taxon>
        <taxon>Magnoliopsida</taxon>
        <taxon>eudicotyledons</taxon>
        <taxon>Gunneridae</taxon>
        <taxon>Pentapetalae</taxon>
        <taxon>rosids</taxon>
        <taxon>fabids</taxon>
        <taxon>Fabales</taxon>
        <taxon>Fabaceae</taxon>
        <taxon>Papilionoideae</taxon>
        <taxon>50 kb inversion clade</taxon>
        <taxon>dalbergioids sensu lato</taxon>
        <taxon>Dalbergieae</taxon>
        <taxon>Pterocarpus clade</taxon>
        <taxon>Arachis</taxon>
    </lineage>
</organism>
<keyword evidence="3" id="KW-0813">Transport</keyword>
<evidence type="ECO:0000256" key="7">
    <source>
        <dbReference type="ARBA" id="ARBA00022989"/>
    </source>
</evidence>
<comment type="caution">
    <text evidence="10">The sequence shown here is derived from an EMBL/GenBank/DDBJ whole genome shotgun (WGS) entry which is preliminary data.</text>
</comment>
<dbReference type="Pfam" id="PF03169">
    <property type="entry name" value="OPT"/>
    <property type="match status" value="1"/>
</dbReference>
<evidence type="ECO:0000256" key="4">
    <source>
        <dbReference type="ARBA" id="ARBA00022692"/>
    </source>
</evidence>
<protein>
    <recommendedName>
        <fullName evidence="12">Oligopeptide transporter</fullName>
    </recommendedName>
</protein>
<evidence type="ECO:0000313" key="11">
    <source>
        <dbReference type="Proteomes" id="UP000289738"/>
    </source>
</evidence>
<dbReference type="GO" id="GO:0016020">
    <property type="term" value="C:membrane"/>
    <property type="evidence" value="ECO:0007669"/>
    <property type="project" value="UniProtKB-SubCell"/>
</dbReference>
<proteinExistence type="inferred from homology"/>
<keyword evidence="5" id="KW-0571">Peptide transport</keyword>
<dbReference type="InterPro" id="IPR004648">
    <property type="entry name" value="Oligpept_transpt"/>
</dbReference>
<dbReference type="AlphaFoldDB" id="A0A444YLG3"/>
<sequence length="87" mass="9914">MSTIPDICDRELLPVNSPWTCPTDYVFYDASDIWGLIGPHRIFGDLGHYSAINWFFLAGAIAPLLVWLAHKTFPNKQWIPLRVVRGT</sequence>
<comment type="similarity">
    <text evidence="2">Belongs to the oligopeptide OPT transporter (TC 2.A.67.1) family.</text>
</comment>
<dbReference type="GO" id="GO:0035673">
    <property type="term" value="F:oligopeptide transmembrane transporter activity"/>
    <property type="evidence" value="ECO:0007669"/>
    <property type="project" value="InterPro"/>
</dbReference>
<evidence type="ECO:0000256" key="6">
    <source>
        <dbReference type="ARBA" id="ARBA00022927"/>
    </source>
</evidence>
<dbReference type="GO" id="GO:0015031">
    <property type="term" value="P:protein transport"/>
    <property type="evidence" value="ECO:0007669"/>
    <property type="project" value="UniProtKB-KW"/>
</dbReference>
<keyword evidence="7 9" id="KW-1133">Transmembrane helix</keyword>
<keyword evidence="11" id="KW-1185">Reference proteome</keyword>
<evidence type="ECO:0000256" key="9">
    <source>
        <dbReference type="SAM" id="Phobius"/>
    </source>
</evidence>
<name>A0A444YLG3_ARAHY</name>
<comment type="subcellular location">
    <subcellularLocation>
        <location evidence="1">Membrane</location>
        <topology evidence="1">Multi-pass membrane protein</topology>
    </subcellularLocation>
</comment>
<dbReference type="EMBL" id="SDMP01000016">
    <property type="protein sequence ID" value="RYR02752.1"/>
    <property type="molecule type" value="Genomic_DNA"/>
</dbReference>
<reference evidence="10 11" key="1">
    <citation type="submission" date="2019-01" db="EMBL/GenBank/DDBJ databases">
        <title>Sequencing of cultivated peanut Arachis hypogaea provides insights into genome evolution and oil improvement.</title>
        <authorList>
            <person name="Chen X."/>
        </authorList>
    </citation>
    <scope>NUCLEOTIDE SEQUENCE [LARGE SCALE GENOMIC DNA]</scope>
    <source>
        <strain evidence="11">cv. Fuhuasheng</strain>
        <tissue evidence="10">Leaves</tissue>
    </source>
</reference>
<evidence type="ECO:0000256" key="2">
    <source>
        <dbReference type="ARBA" id="ARBA00005484"/>
    </source>
</evidence>
<gene>
    <name evidence="10" type="ORF">Ahy_B06g081573</name>
</gene>